<sequence>VGSNADTDEDETVEEFIKLGLYKPEETDGNEEHYPKLMRLIAGLFYCVSSLFRALLLIDVGPRYMISRLNIALSDLDIIKTAVDIVDLIIRTLDDAAKADSASAMARILQTARNIVELYAWTSPRKHDSEISSVPVLAG</sequence>
<protein>
    <submittedName>
        <fullName evidence="5">Mon2_C domain-containing protein</fullName>
    </submittedName>
</protein>
<dbReference type="Pfam" id="PF20666">
    <property type="entry name" value="ZW10_C"/>
    <property type="match status" value="1"/>
</dbReference>
<dbReference type="Proteomes" id="UP000267606">
    <property type="component" value="Unassembled WGS sequence"/>
</dbReference>
<organism evidence="5">
    <name type="scientific">Onchocerca flexuosa</name>
    <dbReference type="NCBI Taxonomy" id="387005"/>
    <lineage>
        <taxon>Eukaryota</taxon>
        <taxon>Metazoa</taxon>
        <taxon>Ecdysozoa</taxon>
        <taxon>Nematoda</taxon>
        <taxon>Chromadorea</taxon>
        <taxon>Rhabditida</taxon>
        <taxon>Spirurina</taxon>
        <taxon>Spiruromorpha</taxon>
        <taxon>Filarioidea</taxon>
        <taxon>Onchocercidae</taxon>
        <taxon>Onchocerca</taxon>
    </lineage>
</organism>
<proteinExistence type="predicted"/>
<keyword evidence="4" id="KW-1185">Reference proteome</keyword>
<dbReference type="AlphaFoldDB" id="A0A183HEK4"/>
<dbReference type="WBParaSite" id="OFLC_0000591501-mRNA-1">
    <property type="protein sequence ID" value="OFLC_0000591501-mRNA-1"/>
    <property type="gene ID" value="OFLC_0000591501"/>
</dbReference>
<name>A0A183HEK4_9BILA</name>
<evidence type="ECO:0000313" key="5">
    <source>
        <dbReference type="WBParaSite" id="OFLC_0000591501-mRNA-1"/>
    </source>
</evidence>
<reference evidence="5" key="1">
    <citation type="submission" date="2016-06" db="UniProtKB">
        <authorList>
            <consortium name="WormBaseParasite"/>
        </authorList>
    </citation>
    <scope>IDENTIFICATION</scope>
</reference>
<gene>
    <name evidence="3" type="ORF">OFLC_LOCUS5917</name>
</gene>
<reference evidence="3 4" key="2">
    <citation type="submission" date="2018-11" db="EMBL/GenBank/DDBJ databases">
        <authorList>
            <consortium name="Pathogen Informatics"/>
        </authorList>
    </citation>
    <scope>NUCLEOTIDE SEQUENCE [LARGE SCALE GENOMIC DNA]</scope>
</reference>
<keyword evidence="1" id="KW-0472">Membrane</keyword>
<dbReference type="EMBL" id="UZAJ01005349">
    <property type="protein sequence ID" value="VDO44790.1"/>
    <property type="molecule type" value="Genomic_DNA"/>
</dbReference>
<accession>A0A183HEK4</accession>
<feature type="domain" description="Centromere/kinetochore protein zw10 C-terminal" evidence="2">
    <location>
        <begin position="79"/>
        <end position="138"/>
    </location>
</feature>
<feature type="transmembrane region" description="Helical" evidence="1">
    <location>
        <begin position="37"/>
        <end position="58"/>
    </location>
</feature>
<evidence type="ECO:0000313" key="3">
    <source>
        <dbReference type="EMBL" id="VDO44790.1"/>
    </source>
</evidence>
<evidence type="ECO:0000313" key="4">
    <source>
        <dbReference type="Proteomes" id="UP000267606"/>
    </source>
</evidence>
<dbReference type="InterPro" id="IPR048343">
    <property type="entry name" value="ZW10_C"/>
</dbReference>
<evidence type="ECO:0000256" key="1">
    <source>
        <dbReference type="SAM" id="Phobius"/>
    </source>
</evidence>
<keyword evidence="1" id="KW-0812">Transmembrane</keyword>
<keyword evidence="1" id="KW-1133">Transmembrane helix</keyword>
<evidence type="ECO:0000259" key="2">
    <source>
        <dbReference type="Pfam" id="PF20666"/>
    </source>
</evidence>